<accession>A0AA38KT61</accession>
<evidence type="ECO:0000313" key="2">
    <source>
        <dbReference type="Proteomes" id="UP000824469"/>
    </source>
</evidence>
<gene>
    <name evidence="1" type="ORF">KI387_036435</name>
</gene>
<organism evidence="1 2">
    <name type="scientific">Taxus chinensis</name>
    <name type="common">Chinese yew</name>
    <name type="synonym">Taxus wallichiana var. chinensis</name>
    <dbReference type="NCBI Taxonomy" id="29808"/>
    <lineage>
        <taxon>Eukaryota</taxon>
        <taxon>Viridiplantae</taxon>
        <taxon>Streptophyta</taxon>
        <taxon>Embryophyta</taxon>
        <taxon>Tracheophyta</taxon>
        <taxon>Spermatophyta</taxon>
        <taxon>Pinopsida</taxon>
        <taxon>Pinidae</taxon>
        <taxon>Conifers II</taxon>
        <taxon>Cupressales</taxon>
        <taxon>Taxaceae</taxon>
        <taxon>Taxus</taxon>
    </lineage>
</organism>
<protein>
    <submittedName>
        <fullName evidence="1">Uncharacterized protein</fullName>
    </submittedName>
</protein>
<name>A0AA38KT61_TAXCH</name>
<reference evidence="1 2" key="1">
    <citation type="journal article" date="2021" name="Nat. Plants">
        <title>The Taxus genome provides insights into paclitaxel biosynthesis.</title>
        <authorList>
            <person name="Xiong X."/>
            <person name="Gou J."/>
            <person name="Liao Q."/>
            <person name="Li Y."/>
            <person name="Zhou Q."/>
            <person name="Bi G."/>
            <person name="Li C."/>
            <person name="Du R."/>
            <person name="Wang X."/>
            <person name="Sun T."/>
            <person name="Guo L."/>
            <person name="Liang H."/>
            <person name="Lu P."/>
            <person name="Wu Y."/>
            <person name="Zhang Z."/>
            <person name="Ro D.K."/>
            <person name="Shang Y."/>
            <person name="Huang S."/>
            <person name="Yan J."/>
        </authorList>
    </citation>
    <scope>NUCLEOTIDE SEQUENCE [LARGE SCALE GENOMIC DNA]</scope>
    <source>
        <strain evidence="1">Ta-2019</strain>
    </source>
</reference>
<dbReference type="AlphaFoldDB" id="A0AA38KT61"/>
<evidence type="ECO:0000313" key="1">
    <source>
        <dbReference type="EMBL" id="KAH9308524.1"/>
    </source>
</evidence>
<keyword evidence="2" id="KW-1185">Reference proteome</keyword>
<feature type="non-terminal residue" evidence="1">
    <location>
        <position position="1"/>
    </location>
</feature>
<sequence length="56" mass="6703">NMSSIGHTPFMQIPLIEGEEDMKKRDNEWFVEMHSSENYHSDLWLFFVDEDVVNEV</sequence>
<dbReference type="EMBL" id="JAHRHJ020000007">
    <property type="protein sequence ID" value="KAH9308524.1"/>
    <property type="molecule type" value="Genomic_DNA"/>
</dbReference>
<feature type="non-terminal residue" evidence="1">
    <location>
        <position position="56"/>
    </location>
</feature>
<comment type="caution">
    <text evidence="1">The sequence shown here is derived from an EMBL/GenBank/DDBJ whole genome shotgun (WGS) entry which is preliminary data.</text>
</comment>
<dbReference type="Proteomes" id="UP000824469">
    <property type="component" value="Unassembled WGS sequence"/>
</dbReference>
<proteinExistence type="predicted"/>